<evidence type="ECO:0000313" key="3">
    <source>
        <dbReference type="Proteomes" id="UP000254848"/>
    </source>
</evidence>
<sequence length="179" mass="20535">MSSHPLIQTLEQQFAQLAHALESIADQPAAKARFDRALFSAHGTRLRDYLAETRANLEQLARAVEGKHMAQTRFLAERIVAQIAALRREEATQALRRAEPVTPARDSGDLYQKLAQHQDYERRLKDMIADRESRLSQCTTLAQQQNLQREIVAQEGRLARCRQALGKIEKQIERYERGF</sequence>
<dbReference type="Gene3D" id="1.20.1270.340">
    <property type="match status" value="1"/>
</dbReference>
<dbReference type="InterPro" id="IPR038338">
    <property type="entry name" value="PriC_sf"/>
</dbReference>
<evidence type="ECO:0000256" key="1">
    <source>
        <dbReference type="SAM" id="Coils"/>
    </source>
</evidence>
<protein>
    <submittedName>
        <fullName evidence="2">Restart primosome assembly protein PriC</fullName>
    </submittedName>
</protein>
<dbReference type="InterPro" id="IPR010890">
    <property type="entry name" value="PriC"/>
</dbReference>
<keyword evidence="3" id="KW-1185">Reference proteome</keyword>
<accession>A0A370QSG2</accession>
<organism evidence="2 3">
    <name type="scientific">Enterobacillus tribolii</name>
    <dbReference type="NCBI Taxonomy" id="1487935"/>
    <lineage>
        <taxon>Bacteria</taxon>
        <taxon>Pseudomonadati</taxon>
        <taxon>Pseudomonadota</taxon>
        <taxon>Gammaproteobacteria</taxon>
        <taxon>Enterobacterales</taxon>
        <taxon>Hafniaceae</taxon>
        <taxon>Enterobacillus</taxon>
    </lineage>
</organism>
<dbReference type="RefSeq" id="WP_115458473.1">
    <property type="nucleotide sequence ID" value="NZ_QRAP01000004.1"/>
</dbReference>
<name>A0A370QSG2_9GAMM</name>
<reference evidence="2 3" key="1">
    <citation type="submission" date="2018-07" db="EMBL/GenBank/DDBJ databases">
        <title>Genomic Encyclopedia of Type Strains, Phase IV (KMG-IV): sequencing the most valuable type-strain genomes for metagenomic binning, comparative biology and taxonomic classification.</title>
        <authorList>
            <person name="Goeker M."/>
        </authorList>
    </citation>
    <scope>NUCLEOTIDE SEQUENCE [LARGE SCALE GENOMIC DNA]</scope>
    <source>
        <strain evidence="2 3">DSM 103736</strain>
    </source>
</reference>
<dbReference type="AlphaFoldDB" id="A0A370QSG2"/>
<dbReference type="Pfam" id="PF07445">
    <property type="entry name" value="PriC"/>
    <property type="match status" value="1"/>
</dbReference>
<feature type="coiled-coil region" evidence="1">
    <location>
        <begin position="144"/>
        <end position="178"/>
    </location>
</feature>
<dbReference type="Proteomes" id="UP000254848">
    <property type="component" value="Unassembled WGS sequence"/>
</dbReference>
<dbReference type="EMBL" id="QRAP01000004">
    <property type="protein sequence ID" value="RDK92155.1"/>
    <property type="molecule type" value="Genomic_DNA"/>
</dbReference>
<keyword evidence="1" id="KW-0175">Coiled coil</keyword>
<dbReference type="OrthoDB" id="6402824at2"/>
<comment type="caution">
    <text evidence="2">The sequence shown here is derived from an EMBL/GenBank/DDBJ whole genome shotgun (WGS) entry which is preliminary data.</text>
</comment>
<proteinExistence type="predicted"/>
<evidence type="ECO:0000313" key="2">
    <source>
        <dbReference type="EMBL" id="RDK92155.1"/>
    </source>
</evidence>
<gene>
    <name evidence="2" type="ORF">C8D90_104315</name>
</gene>